<gene>
    <name evidence="3" type="ORF">EDE15_3688</name>
</gene>
<feature type="transmembrane region" description="Helical" evidence="2">
    <location>
        <begin position="97"/>
        <end position="118"/>
    </location>
</feature>
<name>A0A3R9QC24_9BACT</name>
<dbReference type="EMBL" id="RSDW01000001">
    <property type="protein sequence ID" value="RSL18132.1"/>
    <property type="molecule type" value="Genomic_DNA"/>
</dbReference>
<keyword evidence="2" id="KW-0472">Membrane</keyword>
<evidence type="ECO:0000256" key="1">
    <source>
        <dbReference type="SAM" id="MobiDB-lite"/>
    </source>
</evidence>
<keyword evidence="4" id="KW-1185">Reference proteome</keyword>
<keyword evidence="2" id="KW-1133">Transmembrane helix</keyword>
<dbReference type="Proteomes" id="UP000269669">
    <property type="component" value="Unassembled WGS sequence"/>
</dbReference>
<proteinExistence type="predicted"/>
<dbReference type="AlphaFoldDB" id="A0A3R9QC24"/>
<reference evidence="3 4" key="1">
    <citation type="submission" date="2018-12" db="EMBL/GenBank/DDBJ databases">
        <title>Sequencing of bacterial isolates from soil warming experiment in Harvard Forest, Massachusetts, USA.</title>
        <authorList>
            <person name="Deangelis K."/>
        </authorList>
    </citation>
    <scope>NUCLEOTIDE SEQUENCE [LARGE SCALE GENOMIC DNA]</scope>
    <source>
        <strain evidence="3 4">EB153</strain>
    </source>
</reference>
<dbReference type="RefSeq" id="WP_125486532.1">
    <property type="nucleotide sequence ID" value="NZ_RSDW01000001.1"/>
</dbReference>
<organism evidence="3 4">
    <name type="scientific">Edaphobacter aggregans</name>
    <dbReference type="NCBI Taxonomy" id="570835"/>
    <lineage>
        <taxon>Bacteria</taxon>
        <taxon>Pseudomonadati</taxon>
        <taxon>Acidobacteriota</taxon>
        <taxon>Terriglobia</taxon>
        <taxon>Terriglobales</taxon>
        <taxon>Acidobacteriaceae</taxon>
        <taxon>Edaphobacter</taxon>
    </lineage>
</organism>
<evidence type="ECO:0000313" key="3">
    <source>
        <dbReference type="EMBL" id="RSL18132.1"/>
    </source>
</evidence>
<protein>
    <submittedName>
        <fullName evidence="3">Uncharacterized protein</fullName>
    </submittedName>
</protein>
<sequence length="289" mass="31721">MPDHPPQTTTSELDESLPSSLRPTQHCPPLALLRAHQEEVLPATLASDINRHIEQCPLCRMLLTDLEHIPQPAITTQERDRILRKLPHVSTTTPAGWRWYAAAAAACFLAIAGAFLYLRQPQVNQTNLATTQTPTPQPLTPRLQIAKLALPIGMAPGLVLRGEASTQQPTADQLSPAFEAYAKDDYPLATQRFTQLADQFPRAELPFLYLGVTQLLQQDNAHALTTLNRADTLAQQNHSPQKDAAAWYHALASVAAHSPEASTLLQAVCSQTQSTYSQQACELEKHPAN</sequence>
<evidence type="ECO:0000256" key="2">
    <source>
        <dbReference type="SAM" id="Phobius"/>
    </source>
</evidence>
<feature type="region of interest" description="Disordered" evidence="1">
    <location>
        <begin position="1"/>
        <end position="22"/>
    </location>
</feature>
<keyword evidence="2" id="KW-0812">Transmembrane</keyword>
<dbReference type="OrthoDB" id="9841259at2"/>
<comment type="caution">
    <text evidence="3">The sequence shown here is derived from an EMBL/GenBank/DDBJ whole genome shotgun (WGS) entry which is preliminary data.</text>
</comment>
<accession>A0A3R9QC24</accession>
<evidence type="ECO:0000313" key="4">
    <source>
        <dbReference type="Proteomes" id="UP000269669"/>
    </source>
</evidence>